<dbReference type="SUPFAM" id="SSF52172">
    <property type="entry name" value="CheY-like"/>
    <property type="match status" value="1"/>
</dbReference>
<dbReference type="Gene3D" id="3.40.50.300">
    <property type="entry name" value="P-loop containing nucleotide triphosphate hydrolases"/>
    <property type="match status" value="1"/>
</dbReference>
<feature type="domain" description="Sigma-54 factor interaction" evidence="8">
    <location>
        <begin position="146"/>
        <end position="375"/>
    </location>
</feature>
<dbReference type="Pfam" id="PF00072">
    <property type="entry name" value="Response_reg"/>
    <property type="match status" value="1"/>
</dbReference>
<proteinExistence type="predicted"/>
<dbReference type="InterPro" id="IPR027417">
    <property type="entry name" value="P-loop_NTPase"/>
</dbReference>
<dbReference type="InterPro" id="IPR025662">
    <property type="entry name" value="Sigma_54_int_dom_ATP-bd_1"/>
</dbReference>
<dbReference type="InterPro" id="IPR002078">
    <property type="entry name" value="Sigma_54_int"/>
</dbReference>
<dbReference type="Pfam" id="PF25601">
    <property type="entry name" value="AAA_lid_14"/>
    <property type="match status" value="1"/>
</dbReference>
<dbReference type="PANTHER" id="PTHR32071:SF57">
    <property type="entry name" value="C4-DICARBOXYLATE TRANSPORT TRANSCRIPTIONAL REGULATORY PROTEIN DCTD"/>
    <property type="match status" value="1"/>
</dbReference>
<dbReference type="EMBL" id="CP040077">
    <property type="protein sequence ID" value="QCP47951.1"/>
    <property type="molecule type" value="Genomic_DNA"/>
</dbReference>
<dbReference type="OrthoDB" id="9761705at2"/>
<accession>A0A4P8IJH3</accession>
<dbReference type="SUPFAM" id="SSF52540">
    <property type="entry name" value="P-loop containing nucleoside triphosphate hydrolases"/>
    <property type="match status" value="1"/>
</dbReference>
<dbReference type="PRINTS" id="PR01590">
    <property type="entry name" value="HTHFIS"/>
</dbReference>
<gene>
    <name evidence="10" type="ORF">FAZ95_01400</name>
</gene>
<dbReference type="GO" id="GO:0043565">
    <property type="term" value="F:sequence-specific DNA binding"/>
    <property type="evidence" value="ECO:0007669"/>
    <property type="project" value="InterPro"/>
</dbReference>
<sequence length="451" mass="48939">MGNEISVVVVEDDENVRLGVEQAIALAGFPVRAYASAASALAEAAPGAPVVFVSDVRMPEIDGLQLLARVLAADPQIPVVLISGHADISTAVGAMHVGAYDFIEKPFSSEHIASRVARAVEKRRLTLEVQGLRDALNNWRGIEAAVLGKSPAMAEVRKKILRLADTSVSVLITGETGTGKELIARGLHEFGNRRDHHFVALNCGGLPEPLFESELFGHESGAFTGAVKSRVGKVEWAHRGTLFLDEIETMPVPLQIKLLRVLQERQIERLGTNEPISVDCRIVAASKADLGELAKDGRFRADLLYRLNVAQIELPPLRERREDVPLLFEHFVLSAAQRFGQTAPIVSAAQVSELMAHQWPGNVRELQNVADRFVLGLAGDTLVPDEGRAAPAGTLAEQLAHFEFVLIEEMLRRHHGNVSDASAALGMPKKTLYHKMRQFKLAAGDGSAGME</sequence>
<evidence type="ECO:0000256" key="5">
    <source>
        <dbReference type="ARBA" id="ARBA00023015"/>
    </source>
</evidence>
<feature type="modified residue" description="4-aspartylphosphate" evidence="7">
    <location>
        <position position="55"/>
    </location>
</feature>
<evidence type="ECO:0000256" key="3">
    <source>
        <dbReference type="ARBA" id="ARBA00022840"/>
    </source>
</evidence>
<dbReference type="PROSITE" id="PS50045">
    <property type="entry name" value="SIGMA54_INTERACT_4"/>
    <property type="match status" value="1"/>
</dbReference>
<dbReference type="PROSITE" id="PS50110">
    <property type="entry name" value="RESPONSE_REGULATORY"/>
    <property type="match status" value="1"/>
</dbReference>
<dbReference type="GO" id="GO:0005524">
    <property type="term" value="F:ATP binding"/>
    <property type="evidence" value="ECO:0007669"/>
    <property type="project" value="UniProtKB-KW"/>
</dbReference>
<dbReference type="GO" id="GO:0006355">
    <property type="term" value="P:regulation of DNA-templated transcription"/>
    <property type="evidence" value="ECO:0007669"/>
    <property type="project" value="InterPro"/>
</dbReference>
<keyword evidence="1 7" id="KW-0597">Phosphoprotein</keyword>
<dbReference type="InterPro" id="IPR002197">
    <property type="entry name" value="HTH_Fis"/>
</dbReference>
<dbReference type="Pfam" id="PF00158">
    <property type="entry name" value="Sigma54_activat"/>
    <property type="match status" value="1"/>
</dbReference>
<dbReference type="PROSITE" id="PS00675">
    <property type="entry name" value="SIGMA54_INTERACT_1"/>
    <property type="match status" value="1"/>
</dbReference>
<keyword evidence="5" id="KW-0805">Transcription regulation</keyword>
<dbReference type="InterPro" id="IPR001789">
    <property type="entry name" value="Sig_transdc_resp-reg_receiver"/>
</dbReference>
<dbReference type="Proteomes" id="UP000298656">
    <property type="component" value="Chromosome 1"/>
</dbReference>
<dbReference type="SUPFAM" id="SSF46689">
    <property type="entry name" value="Homeodomain-like"/>
    <property type="match status" value="1"/>
</dbReference>
<evidence type="ECO:0000256" key="1">
    <source>
        <dbReference type="ARBA" id="ARBA00022553"/>
    </source>
</evidence>
<dbReference type="Pfam" id="PF02954">
    <property type="entry name" value="HTH_8"/>
    <property type="match status" value="1"/>
</dbReference>
<dbReference type="CDD" id="cd00009">
    <property type="entry name" value="AAA"/>
    <property type="match status" value="1"/>
</dbReference>
<feature type="domain" description="Response regulatory" evidence="9">
    <location>
        <begin position="6"/>
        <end position="120"/>
    </location>
</feature>
<keyword evidence="2" id="KW-0547">Nucleotide-binding</keyword>
<dbReference type="InterPro" id="IPR025944">
    <property type="entry name" value="Sigma_54_int_dom_CS"/>
</dbReference>
<dbReference type="FunFam" id="3.40.50.300:FF:000006">
    <property type="entry name" value="DNA-binding transcriptional regulator NtrC"/>
    <property type="match status" value="1"/>
</dbReference>
<reference evidence="10 11" key="1">
    <citation type="submission" date="2019-05" db="EMBL/GenBank/DDBJ databases">
        <title>Burkholderia sp. DHOD12, isolated from subtropical forest soil.</title>
        <authorList>
            <person name="Gao Z.-H."/>
            <person name="Qiu L.-H."/>
        </authorList>
    </citation>
    <scope>NUCLEOTIDE SEQUENCE [LARGE SCALE GENOMIC DNA]</scope>
    <source>
        <strain evidence="10 11">DHOD12</strain>
    </source>
</reference>
<dbReference type="Gene3D" id="1.10.8.60">
    <property type="match status" value="1"/>
</dbReference>
<evidence type="ECO:0000256" key="4">
    <source>
        <dbReference type="ARBA" id="ARBA00023012"/>
    </source>
</evidence>
<evidence type="ECO:0000313" key="11">
    <source>
        <dbReference type="Proteomes" id="UP000298656"/>
    </source>
</evidence>
<evidence type="ECO:0000256" key="2">
    <source>
        <dbReference type="ARBA" id="ARBA00022741"/>
    </source>
</evidence>
<protein>
    <submittedName>
        <fullName evidence="10">Sigma-54-dependent Fis family transcriptional regulator</fullName>
    </submittedName>
</protein>
<dbReference type="PROSITE" id="PS00688">
    <property type="entry name" value="SIGMA54_INTERACT_3"/>
    <property type="match status" value="1"/>
</dbReference>
<dbReference type="InterPro" id="IPR058031">
    <property type="entry name" value="AAA_lid_NorR"/>
</dbReference>
<dbReference type="Gene3D" id="1.10.10.60">
    <property type="entry name" value="Homeodomain-like"/>
    <property type="match status" value="1"/>
</dbReference>
<dbReference type="PANTHER" id="PTHR32071">
    <property type="entry name" value="TRANSCRIPTIONAL REGULATORY PROTEIN"/>
    <property type="match status" value="1"/>
</dbReference>
<dbReference type="SMART" id="SM00382">
    <property type="entry name" value="AAA"/>
    <property type="match status" value="1"/>
</dbReference>
<dbReference type="Gene3D" id="3.40.50.2300">
    <property type="match status" value="1"/>
</dbReference>
<keyword evidence="6" id="KW-0804">Transcription</keyword>
<dbReference type="InterPro" id="IPR011006">
    <property type="entry name" value="CheY-like_superfamily"/>
</dbReference>
<keyword evidence="11" id="KW-1185">Reference proteome</keyword>
<evidence type="ECO:0000259" key="8">
    <source>
        <dbReference type="PROSITE" id="PS50045"/>
    </source>
</evidence>
<dbReference type="SMART" id="SM00448">
    <property type="entry name" value="REC"/>
    <property type="match status" value="1"/>
</dbReference>
<keyword evidence="3" id="KW-0067">ATP-binding</keyword>
<evidence type="ECO:0000259" key="9">
    <source>
        <dbReference type="PROSITE" id="PS50110"/>
    </source>
</evidence>
<evidence type="ECO:0000313" key="10">
    <source>
        <dbReference type="EMBL" id="QCP47951.1"/>
    </source>
</evidence>
<dbReference type="FunFam" id="3.40.50.2300:FF:000018">
    <property type="entry name" value="DNA-binding transcriptional regulator NtrC"/>
    <property type="match status" value="1"/>
</dbReference>
<dbReference type="InterPro" id="IPR009057">
    <property type="entry name" value="Homeodomain-like_sf"/>
</dbReference>
<dbReference type="AlphaFoldDB" id="A0A4P8IJH3"/>
<dbReference type="GO" id="GO:0000160">
    <property type="term" value="P:phosphorelay signal transduction system"/>
    <property type="evidence" value="ECO:0007669"/>
    <property type="project" value="UniProtKB-KW"/>
</dbReference>
<organism evidence="10 11">
    <name type="scientific">Trinickia violacea</name>
    <dbReference type="NCBI Taxonomy" id="2571746"/>
    <lineage>
        <taxon>Bacteria</taxon>
        <taxon>Pseudomonadati</taxon>
        <taxon>Pseudomonadota</taxon>
        <taxon>Betaproteobacteria</taxon>
        <taxon>Burkholderiales</taxon>
        <taxon>Burkholderiaceae</taxon>
        <taxon>Trinickia</taxon>
    </lineage>
</organism>
<dbReference type="InterPro" id="IPR003593">
    <property type="entry name" value="AAA+_ATPase"/>
</dbReference>
<evidence type="ECO:0000256" key="7">
    <source>
        <dbReference type="PROSITE-ProRule" id="PRU00169"/>
    </source>
</evidence>
<dbReference type="KEGG" id="tvl:FAZ95_01400"/>
<keyword evidence="4" id="KW-0902">Two-component regulatory system</keyword>
<name>A0A4P8IJH3_9BURK</name>
<dbReference type="RefSeq" id="WP_137330793.1">
    <property type="nucleotide sequence ID" value="NZ_CP040077.1"/>
</dbReference>
<evidence type="ECO:0000256" key="6">
    <source>
        <dbReference type="ARBA" id="ARBA00023163"/>
    </source>
</evidence>